<gene>
    <name evidence="1" type="ORF">ACOLOM_LOCUS11938</name>
</gene>
<keyword evidence="2" id="KW-1185">Reference proteome</keyword>
<organism evidence="1 2">
    <name type="scientific">Acaulospora colombiana</name>
    <dbReference type="NCBI Taxonomy" id="27376"/>
    <lineage>
        <taxon>Eukaryota</taxon>
        <taxon>Fungi</taxon>
        <taxon>Fungi incertae sedis</taxon>
        <taxon>Mucoromycota</taxon>
        <taxon>Glomeromycotina</taxon>
        <taxon>Glomeromycetes</taxon>
        <taxon>Diversisporales</taxon>
        <taxon>Acaulosporaceae</taxon>
        <taxon>Acaulospora</taxon>
    </lineage>
</organism>
<protein>
    <submittedName>
        <fullName evidence="1">11262_t:CDS:1</fullName>
    </submittedName>
</protein>
<name>A0ACA9Q4Q8_9GLOM</name>
<dbReference type="EMBL" id="CAJVPT010045639">
    <property type="protein sequence ID" value="CAG8736609.1"/>
    <property type="molecule type" value="Genomic_DNA"/>
</dbReference>
<feature type="non-terminal residue" evidence="1">
    <location>
        <position position="1"/>
    </location>
</feature>
<evidence type="ECO:0000313" key="2">
    <source>
        <dbReference type="Proteomes" id="UP000789525"/>
    </source>
</evidence>
<accession>A0ACA9Q4Q8</accession>
<reference evidence="1" key="1">
    <citation type="submission" date="2021-06" db="EMBL/GenBank/DDBJ databases">
        <authorList>
            <person name="Kallberg Y."/>
            <person name="Tangrot J."/>
            <person name="Rosling A."/>
        </authorList>
    </citation>
    <scope>NUCLEOTIDE SEQUENCE</scope>
    <source>
        <strain evidence="1">CL356</strain>
    </source>
</reference>
<comment type="caution">
    <text evidence="1">The sequence shown here is derived from an EMBL/GenBank/DDBJ whole genome shotgun (WGS) entry which is preliminary data.</text>
</comment>
<dbReference type="Proteomes" id="UP000789525">
    <property type="component" value="Unassembled WGS sequence"/>
</dbReference>
<feature type="non-terminal residue" evidence="1">
    <location>
        <position position="166"/>
    </location>
</feature>
<evidence type="ECO:0000313" key="1">
    <source>
        <dbReference type="EMBL" id="CAG8736609.1"/>
    </source>
</evidence>
<sequence>NNFGTDESIGNVLKRALQSCDPKKIYFLLVGIYEKSGKKEHAQQTYQTMTKKFSQSSKVWTSMGLFHIKNGDISRSRDLLQRSLQTLNLLWTDVKVITKFAQMEFKHGEVERGRTIFEGMMSNYPKRVDLWSIYIDMECKVGDPDIVRQTSFSKDNDDEIFIEKDE</sequence>
<proteinExistence type="predicted"/>